<feature type="compositionally biased region" description="Acidic residues" evidence="1">
    <location>
        <begin position="316"/>
        <end position="327"/>
    </location>
</feature>
<sequence>MNMYKPFQGLCLGLALLSLSGCLDNDDDDPVTNPTPVDQSTKVTVTPSLGLIKNADVQLLTLANKQAVEGATGSTGEDGTATITVPSGTTGPFIVEVKPTSESEYFDESKGQFLPLPSTTTLRAVMASLQEQVGVTTLTEIAANSIISANVVDADSVNAVNEQIKNALAPALDNILQAPQLVSENVAGSINNDQAGIYATTLAGLAKLGATQDNPAIAILNSLKADFLDNVLDGKVGDQVFENPVYNADTFVSDLSSQISAYASSFGVEALSADVNGIFSLDSIKKTLEGLEEILKDLNLDDISFDFIPGGLIPGGDDDDDNDDQGNDDTVPTLTITGTSTTAGVSVNLPEIKLENVPAPNPEDLDAIEKQIKTQIESQGITVSDFSFKLVSTDESKLVVSVQYTISTQGVTSTSDLTYTWTPGYSGGDDSDDSSDMLPDALKGKSFTLTFAMSASGASYNDGQVVQFTFSSSGALFIDPNPDANDGSEIQINEFEKVGAEYIYKDEQNGFKYAVSVLNEKFHEVNLSTLESVFLGQFTEKSTDGQIENLELITGFANTYSVTGTGHSRGTVVIESNGTIDFDTSVSYDSSMIVAIFDRRRGTDGTVLDEPRIQVNYGADDDGPVIMLFLNENLDSIKMIRYRHINEDMQVDVTVGTPTGGSGG</sequence>
<protein>
    <submittedName>
        <fullName evidence="3">Uncharacterized protein</fullName>
    </submittedName>
</protein>
<feature type="signal peptide" evidence="2">
    <location>
        <begin position="1"/>
        <end position="25"/>
    </location>
</feature>
<feature type="compositionally biased region" description="Low complexity" evidence="1">
    <location>
        <begin position="328"/>
        <end position="337"/>
    </location>
</feature>
<reference evidence="3 4" key="1">
    <citation type="submission" date="2013-07" db="EMBL/GenBank/DDBJ databases">
        <title>Comparative Genomic and Metabolomic Analysis of Twelve Strains of Pseudoalteromonas luteoviolacea.</title>
        <authorList>
            <person name="Vynne N.G."/>
            <person name="Mansson M."/>
            <person name="Gram L."/>
        </authorList>
    </citation>
    <scope>NUCLEOTIDE SEQUENCE [LARGE SCALE GENOMIC DNA]</scope>
    <source>
        <strain evidence="3 4">H33</strain>
    </source>
</reference>
<evidence type="ECO:0000256" key="2">
    <source>
        <dbReference type="SAM" id="SignalP"/>
    </source>
</evidence>
<dbReference type="PATRIC" id="fig|1365251.3.peg.262"/>
<evidence type="ECO:0000313" key="4">
    <source>
        <dbReference type="Proteomes" id="UP000076503"/>
    </source>
</evidence>
<name>A0A167GHT4_9GAMM</name>
<comment type="caution">
    <text evidence="3">The sequence shown here is derived from an EMBL/GenBank/DDBJ whole genome shotgun (WGS) entry which is preliminary data.</text>
</comment>
<dbReference type="OrthoDB" id="6315425at2"/>
<dbReference type="Proteomes" id="UP000076503">
    <property type="component" value="Unassembled WGS sequence"/>
</dbReference>
<dbReference type="EMBL" id="AUXZ01000013">
    <property type="protein sequence ID" value="KZN55463.1"/>
    <property type="molecule type" value="Genomic_DNA"/>
</dbReference>
<dbReference type="RefSeq" id="WP_063360046.1">
    <property type="nucleotide sequence ID" value="NZ_AUXZ01000013.1"/>
</dbReference>
<feature type="chain" id="PRO_5007886930" evidence="2">
    <location>
        <begin position="26"/>
        <end position="664"/>
    </location>
</feature>
<accession>A0A167GHT4</accession>
<feature type="region of interest" description="Disordered" evidence="1">
    <location>
        <begin position="314"/>
        <end position="337"/>
    </location>
</feature>
<evidence type="ECO:0000313" key="3">
    <source>
        <dbReference type="EMBL" id="KZN55463.1"/>
    </source>
</evidence>
<dbReference type="PROSITE" id="PS51257">
    <property type="entry name" value="PROKAR_LIPOPROTEIN"/>
    <property type="match status" value="1"/>
</dbReference>
<evidence type="ECO:0000256" key="1">
    <source>
        <dbReference type="SAM" id="MobiDB-lite"/>
    </source>
</evidence>
<organism evidence="3 4">
    <name type="scientific">Pseudoalteromonas luteoviolacea H33</name>
    <dbReference type="NCBI Taxonomy" id="1365251"/>
    <lineage>
        <taxon>Bacteria</taxon>
        <taxon>Pseudomonadati</taxon>
        <taxon>Pseudomonadota</taxon>
        <taxon>Gammaproteobacteria</taxon>
        <taxon>Alteromonadales</taxon>
        <taxon>Pseudoalteromonadaceae</taxon>
        <taxon>Pseudoalteromonas</taxon>
    </lineage>
</organism>
<proteinExistence type="predicted"/>
<gene>
    <name evidence="3" type="ORF">N476_06965</name>
</gene>
<keyword evidence="2" id="KW-0732">Signal</keyword>
<dbReference type="AlphaFoldDB" id="A0A167GHT4"/>